<name>A0ABT9RM94_9ACTN</name>
<protein>
    <submittedName>
        <fullName evidence="1">Uncharacterized protein</fullName>
    </submittedName>
</protein>
<keyword evidence="2" id="KW-1185">Reference proteome</keyword>
<dbReference type="RefSeq" id="WP_306876259.1">
    <property type="nucleotide sequence ID" value="NZ_JAUSRB010000004.1"/>
</dbReference>
<gene>
    <name evidence="1" type="ORF">J2S55_009713</name>
</gene>
<proteinExistence type="predicted"/>
<reference evidence="1 2" key="1">
    <citation type="submission" date="2023-07" db="EMBL/GenBank/DDBJ databases">
        <title>Sequencing the genomes of 1000 actinobacteria strains.</title>
        <authorList>
            <person name="Klenk H.-P."/>
        </authorList>
    </citation>
    <scope>NUCLEOTIDE SEQUENCE [LARGE SCALE GENOMIC DNA]</scope>
    <source>
        <strain evidence="1 2">DSM 44109</strain>
    </source>
</reference>
<evidence type="ECO:0000313" key="1">
    <source>
        <dbReference type="EMBL" id="MDP9870375.1"/>
    </source>
</evidence>
<comment type="caution">
    <text evidence="1">The sequence shown here is derived from an EMBL/GenBank/DDBJ whole genome shotgun (WGS) entry which is preliminary data.</text>
</comment>
<accession>A0ABT9RM94</accession>
<dbReference type="EMBL" id="JAUSRB010000004">
    <property type="protein sequence ID" value="MDP9870375.1"/>
    <property type="molecule type" value="Genomic_DNA"/>
</dbReference>
<evidence type="ECO:0000313" key="2">
    <source>
        <dbReference type="Proteomes" id="UP001230426"/>
    </source>
</evidence>
<organism evidence="1 2">
    <name type="scientific">Streptosporangium brasiliense</name>
    <dbReference type="NCBI Taxonomy" id="47480"/>
    <lineage>
        <taxon>Bacteria</taxon>
        <taxon>Bacillati</taxon>
        <taxon>Actinomycetota</taxon>
        <taxon>Actinomycetes</taxon>
        <taxon>Streptosporangiales</taxon>
        <taxon>Streptosporangiaceae</taxon>
        <taxon>Streptosporangium</taxon>
    </lineage>
</organism>
<dbReference type="Proteomes" id="UP001230426">
    <property type="component" value="Unassembled WGS sequence"/>
</dbReference>
<sequence>MRSTENNDPPTYSSNPCADVPVLLYNPPASTTSSRDQVAYRQVVEYLRANPDVLARQSVYTQRLVAEYGIEQEIDDSTKAYVIVFGESSPDSDESLRDYVIGVASSRQKAKERLGEYLLREYPGKTIVQTADKEQELHAQHLKGRRPIDVITLSADGMAAFVGYSAFHIIGYEMDGELQ</sequence>